<dbReference type="RefSeq" id="WP_349057665.1">
    <property type="nucleotide sequence ID" value="NZ_JBBMEJ010000034.1"/>
</dbReference>
<dbReference type="NCBIfam" id="NF040920">
    <property type="entry name" value="CD1871A_fam"/>
    <property type="match status" value="1"/>
</dbReference>
<reference evidence="1 2" key="1">
    <citation type="submission" date="2024-03" db="EMBL/GenBank/DDBJ databases">
        <title>Human intestinal bacterial collection.</title>
        <authorList>
            <person name="Pauvert C."/>
            <person name="Hitch T.C.A."/>
            <person name="Clavel T."/>
        </authorList>
    </citation>
    <scope>NUCLEOTIDE SEQUENCE [LARGE SCALE GENOMIC DNA]</scope>
    <source>
        <strain evidence="1 2">CLA-JM-H16</strain>
    </source>
</reference>
<proteinExistence type="predicted"/>
<name>A0ABV1BKJ5_9FIRM</name>
<keyword evidence="2" id="KW-1185">Reference proteome</keyword>
<organism evidence="1 2">
    <name type="scientific">Blautia aquisgranensis</name>
    <dbReference type="NCBI Taxonomy" id="3133153"/>
    <lineage>
        <taxon>Bacteria</taxon>
        <taxon>Bacillati</taxon>
        <taxon>Bacillota</taxon>
        <taxon>Clostridia</taxon>
        <taxon>Lachnospirales</taxon>
        <taxon>Lachnospiraceae</taxon>
        <taxon>Blautia</taxon>
    </lineage>
</organism>
<sequence>MKSEKVTQILLLAVGLVFFLVGIFRGEAAVVLNKAIKLCMECVGIG</sequence>
<dbReference type="InterPro" id="IPR047708">
    <property type="entry name" value="CD1871A-like"/>
</dbReference>
<evidence type="ECO:0000313" key="2">
    <source>
        <dbReference type="Proteomes" id="UP001473063"/>
    </source>
</evidence>
<dbReference type="EMBL" id="JBBMEJ010000034">
    <property type="protein sequence ID" value="MEQ2372462.1"/>
    <property type="molecule type" value="Genomic_DNA"/>
</dbReference>
<comment type="caution">
    <text evidence="1">The sequence shown here is derived from an EMBL/GenBank/DDBJ whole genome shotgun (WGS) entry which is preliminary data.</text>
</comment>
<protein>
    <submittedName>
        <fullName evidence="1">CD1871A family CXXC motif-containing protein</fullName>
    </submittedName>
</protein>
<evidence type="ECO:0000313" key="1">
    <source>
        <dbReference type="EMBL" id="MEQ2372462.1"/>
    </source>
</evidence>
<gene>
    <name evidence="1" type="ORF">WMO28_16315</name>
</gene>
<accession>A0ABV1BKJ5</accession>
<dbReference type="Proteomes" id="UP001473063">
    <property type="component" value="Unassembled WGS sequence"/>
</dbReference>